<dbReference type="AlphaFoldDB" id="A0A7V7UCG7"/>
<reference evidence="1 2" key="1">
    <citation type="submission" date="2019-09" db="EMBL/GenBank/DDBJ databases">
        <authorList>
            <person name="Valk L.C."/>
        </authorList>
    </citation>
    <scope>NUCLEOTIDE SEQUENCE [LARGE SCALE GENOMIC DNA]</scope>
    <source>
        <strain evidence="1">GalUA</strain>
    </source>
</reference>
<dbReference type="RefSeq" id="WP_151146436.1">
    <property type="nucleotide sequence ID" value="NZ_WAGX01000005.1"/>
</dbReference>
<evidence type="ECO:0000313" key="2">
    <source>
        <dbReference type="Proteomes" id="UP000461768"/>
    </source>
</evidence>
<accession>A0A7V7UCG7</accession>
<protein>
    <submittedName>
        <fullName evidence="1">Uncharacterized protein</fullName>
    </submittedName>
</protein>
<name>A0A7V7UCG7_9FIRM</name>
<reference evidence="1 2" key="2">
    <citation type="submission" date="2020-02" db="EMBL/GenBank/DDBJ databases">
        <title>Candidatus Galacturonibacter soehngenii shows hetero-acetogenic catabolism of galacturonic acid but lacks a canonical carbon monoxide dehydrogenase/acetyl-CoA synthase complex.</title>
        <authorList>
            <person name="Diender M."/>
            <person name="Stouten G.R."/>
            <person name="Petersen J.F."/>
            <person name="Nielsen P.H."/>
            <person name="Dueholm M.S."/>
            <person name="Pronk J.T."/>
            <person name="Van Loosdrecht M.C.M."/>
        </authorList>
    </citation>
    <scope>NUCLEOTIDE SEQUENCE [LARGE SCALE GENOMIC DNA]</scope>
    <source>
        <strain evidence="1">GalUA</strain>
    </source>
</reference>
<sequence length="416" mass="49030">MKNKREKYVRELNKIKFVGIPIEKVGSTLVAFLTLNKSISFQDVKEKYYSYKCLQGYDVNCKGKSSLLFLCSNSYSNRKDYVKWFKQNVTLCEHRIEVIAGKSNLKIKRSYFYTVLWFLQMLKIDMPFWLKIACCLELNFGVNNFYSIKDIIDKERNSLNLVVVLSDLHMIDSMTVQYCNSIGIKTATLQHGFFHQAWHFKYSYSDYFLSHGEYTNVIAKHFGTDPNKLITTGMPMSYEIEKVDNIVINSTKQFLIVLENGDNTVIEKNKRLILIANAIANKYNLNYVVRMHPADNEGRYISVIDRKFFRKYLVGNLNKKDIIKSVDFVLLGNTSMFEEFIYALLPCFRFVEDSDMYCAIKWCRFSNSKELLKIYERYFNNINLFEERLMSTREFLCGVGDFSTNYFEFYKKFINS</sequence>
<gene>
    <name evidence="1" type="ORF">F7O84_14075</name>
</gene>
<comment type="caution">
    <text evidence="1">The sequence shown here is derived from an EMBL/GenBank/DDBJ whole genome shotgun (WGS) entry which is preliminary data.</text>
</comment>
<proteinExistence type="predicted"/>
<keyword evidence="2" id="KW-1185">Reference proteome</keyword>
<organism evidence="1 2">
    <name type="scientific">Candidatus Galacturonatibacter soehngenii</name>
    <dbReference type="NCBI Taxonomy" id="2307010"/>
    <lineage>
        <taxon>Bacteria</taxon>
        <taxon>Bacillati</taxon>
        <taxon>Bacillota</taxon>
        <taxon>Clostridia</taxon>
        <taxon>Lachnospirales</taxon>
        <taxon>Lachnospiraceae</taxon>
        <taxon>Candidatus Galacturonatibacter</taxon>
    </lineage>
</organism>
<evidence type="ECO:0000313" key="1">
    <source>
        <dbReference type="EMBL" id="KAB1438649.1"/>
    </source>
</evidence>
<dbReference type="EMBL" id="WAGX01000005">
    <property type="protein sequence ID" value="KAB1438649.1"/>
    <property type="molecule type" value="Genomic_DNA"/>
</dbReference>
<dbReference type="OrthoDB" id="1492777at2"/>
<dbReference type="SUPFAM" id="SSF53756">
    <property type="entry name" value="UDP-Glycosyltransferase/glycogen phosphorylase"/>
    <property type="match status" value="1"/>
</dbReference>
<dbReference type="Proteomes" id="UP000461768">
    <property type="component" value="Unassembled WGS sequence"/>
</dbReference>